<dbReference type="EMBL" id="JALJOU010000004">
    <property type="protein sequence ID" value="KAK9844161.1"/>
    <property type="molecule type" value="Genomic_DNA"/>
</dbReference>
<comment type="caution">
    <text evidence="1">The sequence shown here is derived from an EMBL/GenBank/DDBJ whole genome shotgun (WGS) entry which is preliminary data.</text>
</comment>
<dbReference type="Proteomes" id="UP001445335">
    <property type="component" value="Unassembled WGS sequence"/>
</dbReference>
<sequence>MPGTLALACSPNSSRHGCRTVKCGLCCSAAQSEQAQHPLPVLQTRRAALASMFLLTGLAAPASAEPAKLKRSAADGVDNSTSPLVQRLLESSASNKDKYNKERLDSYYRRNLREFFASPASVRGLSAETKQRISEWLEKNPA</sequence>
<dbReference type="AlphaFoldDB" id="A0AAW1SEU6"/>
<evidence type="ECO:0000313" key="2">
    <source>
        <dbReference type="Proteomes" id="UP001445335"/>
    </source>
</evidence>
<protein>
    <submittedName>
        <fullName evidence="1">Uncharacterized protein</fullName>
    </submittedName>
</protein>
<keyword evidence="2" id="KW-1185">Reference proteome</keyword>
<gene>
    <name evidence="1" type="ORF">WJX81_006477</name>
</gene>
<reference evidence="1 2" key="1">
    <citation type="journal article" date="2024" name="Nat. Commun.">
        <title>Phylogenomics reveals the evolutionary origins of lichenization in chlorophyte algae.</title>
        <authorList>
            <person name="Puginier C."/>
            <person name="Libourel C."/>
            <person name="Otte J."/>
            <person name="Skaloud P."/>
            <person name="Haon M."/>
            <person name="Grisel S."/>
            <person name="Petersen M."/>
            <person name="Berrin J.G."/>
            <person name="Delaux P.M."/>
            <person name="Dal Grande F."/>
            <person name="Keller J."/>
        </authorList>
    </citation>
    <scope>NUCLEOTIDE SEQUENCE [LARGE SCALE GENOMIC DNA]</scope>
    <source>
        <strain evidence="1 2">SAG 245.80</strain>
    </source>
</reference>
<name>A0AAW1SEU6_9CHLO</name>
<proteinExistence type="predicted"/>
<dbReference type="PANTHER" id="PTHR36327">
    <property type="entry name" value="UNNAMED PRODUCT"/>
    <property type="match status" value="1"/>
</dbReference>
<accession>A0AAW1SEU6</accession>
<evidence type="ECO:0000313" key="1">
    <source>
        <dbReference type="EMBL" id="KAK9844161.1"/>
    </source>
</evidence>
<dbReference type="PANTHER" id="PTHR36327:SF1">
    <property type="entry name" value="OS03G0731100 PROTEIN"/>
    <property type="match status" value="1"/>
</dbReference>
<organism evidence="1 2">
    <name type="scientific">Elliptochloris bilobata</name>
    <dbReference type="NCBI Taxonomy" id="381761"/>
    <lineage>
        <taxon>Eukaryota</taxon>
        <taxon>Viridiplantae</taxon>
        <taxon>Chlorophyta</taxon>
        <taxon>core chlorophytes</taxon>
        <taxon>Trebouxiophyceae</taxon>
        <taxon>Trebouxiophyceae incertae sedis</taxon>
        <taxon>Elliptochloris clade</taxon>
        <taxon>Elliptochloris</taxon>
    </lineage>
</organism>